<keyword evidence="2" id="KW-0732">Signal</keyword>
<feature type="region of interest" description="Disordered" evidence="1">
    <location>
        <begin position="30"/>
        <end position="59"/>
    </location>
</feature>
<gene>
    <name evidence="3" type="ORF">LMG18101_01804</name>
</gene>
<dbReference type="SUPFAM" id="SSF89550">
    <property type="entry name" value="PHP domain-like"/>
    <property type="match status" value="1"/>
</dbReference>
<feature type="chain" id="PRO_5046139378" description="S-layer protein" evidence="2">
    <location>
        <begin position="24"/>
        <end position="556"/>
    </location>
</feature>
<sequence>MLSTKKTLIAIAVPVFLSLGLYACGGSDDAPKTAGTDTTPANPTPTNPTTPTPPAKPQGVWTTGDLHVHTAESADAVTPLASVLDHAFNLNSLDWMAVSNHLRPSPRDATGATLPGGSIAASAGIAQYEMPAIAQAQAAGKYTGKLIFSATEWDMPTHDHLNVGIFEGTDKLQTSAKGLNKFEYFFTQQAAALFNPNDVAAWQQEGPRAGSTHADVVNAFNWLKTNYPNTSYGLINHPSRNPGKYTVADFRQFNDTAPDIMFGIEGMVGNQMEPDRGGYNSAYIDANLPNRTYGGVDYVVAQVGGVWDALLGEGRRVWNFADSDHHFQVDATQQFSSGYYPGEYAKTYLWLPGTSTDLKTLLGAMRSGKSFGVFGDLINALDFHADNATASADMGGTLTAKAGDKVTITIRFKSPDHNNYEYPLGSGFKANMRPVVDHVDLIAGDVGPKAAPGTPAYAKATNDSTKVVATFTKADWKVDADGYNSVTYTTTATKNQYFRLRGTNLGMNVSGETSNGNPLPDQKTVVTENVARFNAINDRNYNDLWFYSNPVFVSVQ</sequence>
<reference evidence="3 4" key="1">
    <citation type="submission" date="2023-07" db="EMBL/GenBank/DDBJ databases">
        <authorList>
            <person name="Peeters C."/>
        </authorList>
    </citation>
    <scope>NUCLEOTIDE SEQUENCE [LARGE SCALE GENOMIC DNA]</scope>
    <source>
        <strain evidence="3 4">LMG 18101</strain>
    </source>
</reference>
<organism evidence="3 4">
    <name type="scientific">Ralstonia flaminis</name>
    <dbReference type="NCBI Taxonomy" id="3058597"/>
    <lineage>
        <taxon>Bacteria</taxon>
        <taxon>Pseudomonadati</taxon>
        <taxon>Pseudomonadota</taxon>
        <taxon>Betaproteobacteria</taxon>
        <taxon>Burkholderiales</taxon>
        <taxon>Burkholderiaceae</taxon>
        <taxon>Ralstonia</taxon>
    </lineage>
</organism>
<accession>A0ABM9K5A0</accession>
<evidence type="ECO:0000256" key="2">
    <source>
        <dbReference type="SAM" id="SignalP"/>
    </source>
</evidence>
<name>A0ABM9K5A0_9RALS</name>
<feature type="signal peptide" evidence="2">
    <location>
        <begin position="1"/>
        <end position="23"/>
    </location>
</feature>
<evidence type="ECO:0000313" key="4">
    <source>
        <dbReference type="Proteomes" id="UP001189757"/>
    </source>
</evidence>
<feature type="compositionally biased region" description="Pro residues" evidence="1">
    <location>
        <begin position="42"/>
        <end position="56"/>
    </location>
</feature>
<evidence type="ECO:0008006" key="5">
    <source>
        <dbReference type="Google" id="ProtNLM"/>
    </source>
</evidence>
<evidence type="ECO:0000313" key="3">
    <source>
        <dbReference type="EMBL" id="CAJ0813138.1"/>
    </source>
</evidence>
<dbReference type="PROSITE" id="PS51257">
    <property type="entry name" value="PROKAR_LIPOPROTEIN"/>
    <property type="match status" value="1"/>
</dbReference>
<dbReference type="Proteomes" id="UP001189757">
    <property type="component" value="Unassembled WGS sequence"/>
</dbReference>
<protein>
    <recommendedName>
        <fullName evidence="5">S-layer protein</fullName>
    </recommendedName>
</protein>
<dbReference type="EMBL" id="CATZLL010000005">
    <property type="protein sequence ID" value="CAJ0813138.1"/>
    <property type="molecule type" value="Genomic_DNA"/>
</dbReference>
<dbReference type="InterPro" id="IPR016195">
    <property type="entry name" value="Pol/histidinol_Pase-like"/>
</dbReference>
<comment type="caution">
    <text evidence="3">The sequence shown here is derived from an EMBL/GenBank/DDBJ whole genome shotgun (WGS) entry which is preliminary data.</text>
</comment>
<proteinExistence type="predicted"/>
<dbReference type="RefSeq" id="WP_316680849.1">
    <property type="nucleotide sequence ID" value="NZ_CATZLL010000005.1"/>
</dbReference>
<keyword evidence="4" id="KW-1185">Reference proteome</keyword>
<evidence type="ECO:0000256" key="1">
    <source>
        <dbReference type="SAM" id="MobiDB-lite"/>
    </source>
</evidence>
<dbReference type="Gene3D" id="3.20.20.140">
    <property type="entry name" value="Metal-dependent hydrolases"/>
    <property type="match status" value="1"/>
</dbReference>